<evidence type="ECO:0000256" key="1">
    <source>
        <dbReference type="SAM" id="Phobius"/>
    </source>
</evidence>
<feature type="transmembrane region" description="Helical" evidence="1">
    <location>
        <begin position="35"/>
        <end position="51"/>
    </location>
</feature>
<organism evidence="3 4">
    <name type="scientific">Bianquea renquensis</name>
    <dbReference type="NCBI Taxonomy" id="2763661"/>
    <lineage>
        <taxon>Bacteria</taxon>
        <taxon>Bacillati</taxon>
        <taxon>Bacillota</taxon>
        <taxon>Clostridia</taxon>
        <taxon>Eubacteriales</taxon>
        <taxon>Bianqueaceae</taxon>
        <taxon>Bianquea</taxon>
    </lineage>
</organism>
<comment type="caution">
    <text evidence="3">The sequence shown here is derived from an EMBL/GenBank/DDBJ whole genome shotgun (WGS) entry which is preliminary data.</text>
</comment>
<feature type="transmembrane region" description="Helical" evidence="1">
    <location>
        <begin position="111"/>
        <end position="131"/>
    </location>
</feature>
<dbReference type="RefSeq" id="WP_177718468.1">
    <property type="nucleotide sequence ID" value="NZ_JACRSQ010000012.1"/>
</dbReference>
<feature type="transmembrane region" description="Helical" evidence="1">
    <location>
        <begin position="72"/>
        <end position="91"/>
    </location>
</feature>
<dbReference type="GO" id="GO:0016020">
    <property type="term" value="C:membrane"/>
    <property type="evidence" value="ECO:0007669"/>
    <property type="project" value="InterPro"/>
</dbReference>
<evidence type="ECO:0000313" key="3">
    <source>
        <dbReference type="EMBL" id="MBC8543741.1"/>
    </source>
</evidence>
<dbReference type="Proteomes" id="UP000657006">
    <property type="component" value="Unassembled WGS sequence"/>
</dbReference>
<dbReference type="SUPFAM" id="SSF81342">
    <property type="entry name" value="Transmembrane di-heme cytochromes"/>
    <property type="match status" value="1"/>
</dbReference>
<evidence type="ECO:0000259" key="2">
    <source>
        <dbReference type="Pfam" id="PF14358"/>
    </source>
</evidence>
<keyword evidence="1" id="KW-0812">Transmembrane</keyword>
<protein>
    <submittedName>
        <fullName evidence="3">DUF4405 domain-containing protein</fullName>
    </submittedName>
</protein>
<keyword evidence="1" id="KW-0472">Membrane</keyword>
<feature type="domain" description="Flavinylation-associated cytochrome" evidence="2">
    <location>
        <begin position="72"/>
        <end position="131"/>
    </location>
</feature>
<feature type="transmembrane region" description="Helical" evidence="1">
    <location>
        <begin position="193"/>
        <end position="211"/>
    </location>
</feature>
<dbReference type="InterPro" id="IPR016174">
    <property type="entry name" value="Di-haem_cyt_TM"/>
</dbReference>
<accession>A0A926I271</accession>
<keyword evidence="4" id="KW-1185">Reference proteome</keyword>
<evidence type="ECO:0000313" key="4">
    <source>
        <dbReference type="Proteomes" id="UP000657006"/>
    </source>
</evidence>
<feature type="transmembrane region" description="Helical" evidence="1">
    <location>
        <begin position="152"/>
        <end position="170"/>
    </location>
</feature>
<proteinExistence type="predicted"/>
<dbReference type="GO" id="GO:0022904">
    <property type="term" value="P:respiratory electron transport chain"/>
    <property type="evidence" value="ECO:0007669"/>
    <property type="project" value="InterPro"/>
</dbReference>
<keyword evidence="1" id="KW-1133">Transmembrane helix</keyword>
<name>A0A926I271_9FIRM</name>
<dbReference type="EMBL" id="JACRSQ010000012">
    <property type="protein sequence ID" value="MBC8543741.1"/>
    <property type="molecule type" value="Genomic_DNA"/>
</dbReference>
<gene>
    <name evidence="3" type="ORF">H8730_09300</name>
</gene>
<reference evidence="3" key="1">
    <citation type="submission" date="2020-08" db="EMBL/GenBank/DDBJ databases">
        <title>Genome public.</title>
        <authorList>
            <person name="Liu C."/>
            <person name="Sun Q."/>
        </authorList>
    </citation>
    <scope>NUCLEOTIDE SEQUENCE</scope>
    <source>
        <strain evidence="3">NSJ-32</strain>
    </source>
</reference>
<sequence>MKKKLIYKIVIDMIMTVLLLFLMARQITGDSAHEWLGAGMLLLWIAHHILNRGWYSHLFKGKYTPMRIFQTVTNFAVLLSMFGLMVSGIILSREVFAFLPISGGIALARPLHVLSAFWGFVLMALHLGQHWNMILGMVRKAAGPVSSKPLRILLHIAAASVAGYGLYAFLKNQFLSYMFLTSSFVFFDFERPVLLFFTEYIAIMGLFIFLAQYTSRGIQRLAGSRKRLVEKKK</sequence>
<dbReference type="Pfam" id="PF14358">
    <property type="entry name" value="DUF4405"/>
    <property type="match status" value="1"/>
</dbReference>
<feature type="transmembrane region" description="Helical" evidence="1">
    <location>
        <begin position="5"/>
        <end position="23"/>
    </location>
</feature>
<dbReference type="InterPro" id="IPR025517">
    <property type="entry name" value="DUF4405"/>
</dbReference>
<dbReference type="AlphaFoldDB" id="A0A926I271"/>